<dbReference type="EMBL" id="LVYI01000004">
    <property type="protein sequence ID" value="OAP60897.1"/>
    <property type="molecule type" value="Genomic_DNA"/>
</dbReference>
<feature type="compositionally biased region" description="Polar residues" evidence="1">
    <location>
        <begin position="1"/>
        <end position="13"/>
    </location>
</feature>
<dbReference type="Proteomes" id="UP000078343">
    <property type="component" value="Unassembled WGS sequence"/>
</dbReference>
<feature type="transmembrane region" description="Helical" evidence="2">
    <location>
        <begin position="299"/>
        <end position="317"/>
    </location>
</feature>
<keyword evidence="4" id="KW-1185">Reference proteome</keyword>
<feature type="transmembrane region" description="Helical" evidence="2">
    <location>
        <begin position="329"/>
        <end position="348"/>
    </location>
</feature>
<proteinExistence type="predicted"/>
<sequence>MSTQTVPERSTTPEPHRQDGYPKNATTTHLLPGHLSSSSPVATRLNLPILAALLLTCAPTICLYAVEQRRRSHQQPTDLSILVWTYILAGTVGITVAMLAQAVLAYLLALLCFHGLPDDAMSYLAETAKTEHDITDDAHRQRRRAMARRRGYWAFMLLFSFVAAGLVEEGIKYVTVTAMLALLARRSSTSTPRDSIAVAVSAALGFATVENCAFISAATRRSNKGRGAAPKDAMFALLTAMERVVLGIPGHAMTATLIGINMKLMRDDHDHFHRGHTSTTSSSSSSTMNSAWLVLRDPVLFHGCFDFMLFAVSALEGNVGWVHPRRPRTVGVVLALAVGLQATLASVLRARLCRVGLCAAESSSIGW</sequence>
<feature type="transmembrane region" description="Helical" evidence="2">
    <location>
        <begin position="45"/>
        <end position="66"/>
    </location>
</feature>
<dbReference type="RefSeq" id="XP_018694264.1">
    <property type="nucleotide sequence ID" value="XM_018837411.1"/>
</dbReference>
<evidence type="ECO:0000313" key="4">
    <source>
        <dbReference type="Proteomes" id="UP000078343"/>
    </source>
</evidence>
<dbReference type="STRING" id="1367422.A0A178ZM93"/>
<gene>
    <name evidence="3" type="ORF">AYL99_05899</name>
</gene>
<dbReference type="PANTHER" id="PTHR36844:SF1">
    <property type="entry name" value="PROTEASE PRSW"/>
    <property type="match status" value="1"/>
</dbReference>
<feature type="transmembrane region" description="Helical" evidence="2">
    <location>
        <begin position="195"/>
        <end position="214"/>
    </location>
</feature>
<evidence type="ECO:0000313" key="3">
    <source>
        <dbReference type="EMBL" id="OAP60897.1"/>
    </source>
</evidence>
<accession>A0A178ZM93</accession>
<dbReference type="Pfam" id="PF13367">
    <property type="entry name" value="PrsW-protease"/>
    <property type="match status" value="1"/>
</dbReference>
<protein>
    <submittedName>
        <fullName evidence="3">Uncharacterized protein</fullName>
    </submittedName>
</protein>
<keyword evidence="2" id="KW-1133">Transmembrane helix</keyword>
<keyword evidence="2" id="KW-0812">Transmembrane</keyword>
<dbReference type="PANTHER" id="PTHR36844">
    <property type="entry name" value="PROTEASE PRSW"/>
    <property type="match status" value="1"/>
</dbReference>
<organism evidence="3 4">
    <name type="scientific">Fonsecaea erecta</name>
    <dbReference type="NCBI Taxonomy" id="1367422"/>
    <lineage>
        <taxon>Eukaryota</taxon>
        <taxon>Fungi</taxon>
        <taxon>Dikarya</taxon>
        <taxon>Ascomycota</taxon>
        <taxon>Pezizomycotina</taxon>
        <taxon>Eurotiomycetes</taxon>
        <taxon>Chaetothyriomycetidae</taxon>
        <taxon>Chaetothyriales</taxon>
        <taxon>Herpotrichiellaceae</taxon>
        <taxon>Fonsecaea</taxon>
    </lineage>
</organism>
<comment type="caution">
    <text evidence="3">The sequence shown here is derived from an EMBL/GenBank/DDBJ whole genome shotgun (WGS) entry which is preliminary data.</text>
</comment>
<reference evidence="3 4" key="1">
    <citation type="submission" date="2016-04" db="EMBL/GenBank/DDBJ databases">
        <title>Draft genome of Fonsecaea erecta CBS 125763.</title>
        <authorList>
            <person name="Weiss V.A."/>
            <person name="Vicente V.A."/>
            <person name="Raittz R.T."/>
            <person name="Moreno L.F."/>
            <person name="De Souza E.M."/>
            <person name="Pedrosa F.O."/>
            <person name="Steffens M.B."/>
            <person name="Faoro H."/>
            <person name="Tadra-Sfeir M.Z."/>
            <person name="Najafzadeh M.J."/>
            <person name="Felipe M.S."/>
            <person name="Teixeira M."/>
            <person name="Sun J."/>
            <person name="Xi L."/>
            <person name="Gomes R."/>
            <person name="De Azevedo C.M."/>
            <person name="Salgado C.G."/>
            <person name="Da Silva M.B."/>
            <person name="Nascimento M.F."/>
            <person name="Queiroz-Telles F."/>
            <person name="Attili D.S."/>
            <person name="Gorbushina A."/>
        </authorList>
    </citation>
    <scope>NUCLEOTIDE SEQUENCE [LARGE SCALE GENOMIC DNA]</scope>
    <source>
        <strain evidence="3 4">CBS 125763</strain>
    </source>
</reference>
<dbReference type="GeneID" id="30010067"/>
<feature type="transmembrane region" description="Helical" evidence="2">
    <location>
        <begin position="152"/>
        <end position="175"/>
    </location>
</feature>
<dbReference type="OrthoDB" id="125546at2759"/>
<evidence type="ECO:0000256" key="2">
    <source>
        <dbReference type="SAM" id="Phobius"/>
    </source>
</evidence>
<dbReference type="GO" id="GO:0008233">
    <property type="term" value="F:peptidase activity"/>
    <property type="evidence" value="ECO:0007669"/>
    <property type="project" value="InterPro"/>
</dbReference>
<name>A0A178ZM93_9EURO</name>
<feature type="region of interest" description="Disordered" evidence="1">
    <location>
        <begin position="1"/>
        <end position="27"/>
    </location>
</feature>
<dbReference type="AlphaFoldDB" id="A0A178ZM93"/>
<dbReference type="InterPro" id="IPR026898">
    <property type="entry name" value="PrsW"/>
</dbReference>
<feature type="transmembrane region" description="Helical" evidence="2">
    <location>
        <begin position="86"/>
        <end position="113"/>
    </location>
</feature>
<keyword evidence="2" id="KW-0472">Membrane</keyword>
<evidence type="ECO:0000256" key="1">
    <source>
        <dbReference type="SAM" id="MobiDB-lite"/>
    </source>
</evidence>